<organism evidence="6 7">
    <name type="scientific">Lelliottia nimipressuralis</name>
    <dbReference type="NCBI Taxonomy" id="69220"/>
    <lineage>
        <taxon>Bacteria</taxon>
        <taxon>Pseudomonadati</taxon>
        <taxon>Pseudomonadota</taxon>
        <taxon>Gammaproteobacteria</taxon>
        <taxon>Enterobacterales</taxon>
        <taxon>Enterobacteriaceae</taxon>
        <taxon>Lelliottia</taxon>
    </lineage>
</organism>
<evidence type="ECO:0000259" key="5">
    <source>
        <dbReference type="SMART" id="SM00849"/>
    </source>
</evidence>
<accession>A0ABD4K6J3</accession>
<dbReference type="Proteomes" id="UP000628560">
    <property type="component" value="Unassembled WGS sequence"/>
</dbReference>
<gene>
    <name evidence="6" type="ORF">ISP11_04240</name>
</gene>
<proteinExistence type="inferred from homology"/>
<dbReference type="AlphaFoldDB" id="A0ABD4K6J3"/>
<evidence type="ECO:0000256" key="2">
    <source>
        <dbReference type="ARBA" id="ARBA00022723"/>
    </source>
</evidence>
<dbReference type="PANTHER" id="PTHR42978">
    <property type="entry name" value="QUORUM-QUENCHING LACTONASE YTNP-RELATED-RELATED"/>
    <property type="match status" value="1"/>
</dbReference>
<dbReference type="CDD" id="cd07720">
    <property type="entry name" value="OPHC2-like_MBL-fold"/>
    <property type="match status" value="1"/>
</dbReference>
<dbReference type="InterPro" id="IPR001279">
    <property type="entry name" value="Metallo-B-lactamas"/>
</dbReference>
<keyword evidence="4" id="KW-0862">Zinc</keyword>
<evidence type="ECO:0000256" key="3">
    <source>
        <dbReference type="ARBA" id="ARBA00022801"/>
    </source>
</evidence>
<evidence type="ECO:0000313" key="7">
    <source>
        <dbReference type="Proteomes" id="UP000628560"/>
    </source>
</evidence>
<reference evidence="6 7" key="1">
    <citation type="submission" date="2020-11" db="EMBL/GenBank/DDBJ databases">
        <title>Identification of Lelliottia nimipressuralis from Wound Infection by Whole Genome-Based Bacterial Identification.</title>
        <authorList>
            <person name="Navarathna D.H."/>
            <person name="Choi H."/>
            <person name="Jinadatha C."/>
            <person name="Chatterjee P."/>
            <person name="Hwang M."/>
        </authorList>
    </citation>
    <scope>NUCLEOTIDE SEQUENCE [LARGE SCALE GENOMIC DNA]</scope>
    <source>
        <strain evidence="6 7">DN2020</strain>
    </source>
</reference>
<dbReference type="SUPFAM" id="SSF56281">
    <property type="entry name" value="Metallo-hydrolase/oxidoreductase"/>
    <property type="match status" value="1"/>
</dbReference>
<evidence type="ECO:0000256" key="4">
    <source>
        <dbReference type="ARBA" id="ARBA00022833"/>
    </source>
</evidence>
<dbReference type="Pfam" id="PF00753">
    <property type="entry name" value="Lactamase_B"/>
    <property type="match status" value="1"/>
</dbReference>
<dbReference type="Gene3D" id="3.60.15.10">
    <property type="entry name" value="Ribonuclease Z/Hydroxyacylglutathione hydrolase-like"/>
    <property type="match status" value="1"/>
</dbReference>
<dbReference type="GO" id="GO:0046872">
    <property type="term" value="F:metal ion binding"/>
    <property type="evidence" value="ECO:0007669"/>
    <property type="project" value="UniProtKB-KW"/>
</dbReference>
<comment type="similarity">
    <text evidence="1">Belongs to the metallo-beta-lactamase superfamily.</text>
</comment>
<dbReference type="SMART" id="SM00849">
    <property type="entry name" value="Lactamase_B"/>
    <property type="match status" value="1"/>
</dbReference>
<name>A0ABD4K6J3_9ENTR</name>
<dbReference type="GO" id="GO:0016787">
    <property type="term" value="F:hydrolase activity"/>
    <property type="evidence" value="ECO:0007669"/>
    <property type="project" value="UniProtKB-KW"/>
</dbReference>
<dbReference type="InterPro" id="IPR036866">
    <property type="entry name" value="RibonucZ/Hydroxyglut_hydro"/>
</dbReference>
<protein>
    <submittedName>
        <fullName evidence="6">MBL fold metallo-hydrolase</fullName>
    </submittedName>
</protein>
<evidence type="ECO:0000256" key="1">
    <source>
        <dbReference type="ARBA" id="ARBA00007749"/>
    </source>
</evidence>
<keyword evidence="3" id="KW-0378">Hydrolase</keyword>
<dbReference type="PANTHER" id="PTHR42978:SF6">
    <property type="entry name" value="QUORUM-QUENCHING LACTONASE YTNP-RELATED"/>
    <property type="match status" value="1"/>
</dbReference>
<dbReference type="EMBL" id="JADIXP010000002">
    <property type="protein sequence ID" value="MBF4177065.1"/>
    <property type="molecule type" value="Genomic_DNA"/>
</dbReference>
<feature type="domain" description="Metallo-beta-lactamase" evidence="5">
    <location>
        <begin position="48"/>
        <end position="256"/>
    </location>
</feature>
<sequence length="278" mass="30782">MNADLFYHEFSESYGSITSIKDGYFILKSEMLNRETNGFFSENATSTSINTFLVKFNQELILVDVGAGGACGHSAGKTLLNLNALGIDAADINKIFLTHLHVDHVMGLVNSTGEAIFENAVIYAPESELRIILNPDDKEAEELRSYYKNTLGLLRYAFSPYLANNAVKSISVSEGVINGLTVIATPGHTPGHTSYLFDFGEEKLLVWGDIVHASFVQFQSPDITVLFDANTRTAEESRRTIFEKAASNKWMIAGAHLPFPGIGYIQFDEEFYSWHALC</sequence>
<keyword evidence="2" id="KW-0479">Metal-binding</keyword>
<evidence type="ECO:0000313" key="6">
    <source>
        <dbReference type="EMBL" id="MBF4177065.1"/>
    </source>
</evidence>
<comment type="caution">
    <text evidence="6">The sequence shown here is derived from an EMBL/GenBank/DDBJ whole genome shotgun (WGS) entry which is preliminary data.</text>
</comment>
<dbReference type="InterPro" id="IPR051013">
    <property type="entry name" value="MBL_superfamily_lactonases"/>
</dbReference>
<dbReference type="RefSeq" id="WP_194512446.1">
    <property type="nucleotide sequence ID" value="NZ_JADIXP010000002.1"/>
</dbReference>